<keyword evidence="2" id="KW-0805">Transcription regulation</keyword>
<evidence type="ECO:0000313" key="6">
    <source>
        <dbReference type="EMBL" id="OYO24529.1"/>
    </source>
</evidence>
<evidence type="ECO:0000259" key="5">
    <source>
        <dbReference type="PROSITE" id="PS50937"/>
    </source>
</evidence>
<dbReference type="CDD" id="cd00592">
    <property type="entry name" value="HTH_MerR-like"/>
    <property type="match status" value="1"/>
</dbReference>
<dbReference type="RefSeq" id="WP_094362836.1">
    <property type="nucleotide sequence ID" value="NZ_NMVQ01000003.1"/>
</dbReference>
<dbReference type="EMBL" id="NMVQ01000003">
    <property type="protein sequence ID" value="OYO24529.1"/>
    <property type="molecule type" value="Genomic_DNA"/>
</dbReference>
<dbReference type="OrthoDB" id="5242095at2"/>
<evidence type="ECO:0000256" key="4">
    <source>
        <dbReference type="ARBA" id="ARBA00023163"/>
    </source>
</evidence>
<dbReference type="Pfam" id="PF13411">
    <property type="entry name" value="MerR_1"/>
    <property type="match status" value="1"/>
</dbReference>
<evidence type="ECO:0000256" key="3">
    <source>
        <dbReference type="ARBA" id="ARBA00023125"/>
    </source>
</evidence>
<dbReference type="PANTHER" id="PTHR30204:SF69">
    <property type="entry name" value="MERR-FAMILY TRANSCRIPTIONAL REGULATOR"/>
    <property type="match status" value="1"/>
</dbReference>
<dbReference type="GO" id="GO:0003677">
    <property type="term" value="F:DNA binding"/>
    <property type="evidence" value="ECO:0007669"/>
    <property type="project" value="UniProtKB-KW"/>
</dbReference>
<dbReference type="InterPro" id="IPR009061">
    <property type="entry name" value="DNA-bd_dom_put_sf"/>
</dbReference>
<dbReference type="InterPro" id="IPR047057">
    <property type="entry name" value="MerR_fam"/>
</dbReference>
<evidence type="ECO:0000256" key="1">
    <source>
        <dbReference type="ARBA" id="ARBA00022491"/>
    </source>
</evidence>
<dbReference type="Proteomes" id="UP000216311">
    <property type="component" value="Unassembled WGS sequence"/>
</dbReference>
<gene>
    <name evidence="6" type="ORF">CGZ93_03360</name>
</gene>
<keyword evidence="7" id="KW-1185">Reference proteome</keyword>
<dbReference type="InterPro" id="IPR000551">
    <property type="entry name" value="MerR-type_HTH_dom"/>
</dbReference>
<feature type="domain" description="HTH merR-type" evidence="5">
    <location>
        <begin position="1"/>
        <end position="70"/>
    </location>
</feature>
<organism evidence="6 7">
    <name type="scientific">Enemella dayhoffiae</name>
    <dbReference type="NCBI Taxonomy" id="2016507"/>
    <lineage>
        <taxon>Bacteria</taxon>
        <taxon>Bacillati</taxon>
        <taxon>Actinomycetota</taxon>
        <taxon>Actinomycetes</taxon>
        <taxon>Propionibacteriales</taxon>
        <taxon>Propionibacteriaceae</taxon>
        <taxon>Enemella</taxon>
    </lineage>
</organism>
<dbReference type="SMART" id="SM00422">
    <property type="entry name" value="HTH_MERR"/>
    <property type="match status" value="1"/>
</dbReference>
<dbReference type="PANTHER" id="PTHR30204">
    <property type="entry name" value="REDOX-CYCLING DRUG-SENSING TRANSCRIPTIONAL ACTIVATOR SOXR"/>
    <property type="match status" value="1"/>
</dbReference>
<comment type="caution">
    <text evidence="6">The sequence shown here is derived from an EMBL/GenBank/DDBJ whole genome shotgun (WGS) entry which is preliminary data.</text>
</comment>
<keyword evidence="1" id="KW-0678">Repressor</keyword>
<evidence type="ECO:0000313" key="7">
    <source>
        <dbReference type="Proteomes" id="UP000216311"/>
    </source>
</evidence>
<dbReference type="Gene3D" id="1.10.1660.10">
    <property type="match status" value="1"/>
</dbReference>
<accession>A0A255HA24</accession>
<keyword evidence="3" id="KW-0238">DNA-binding</keyword>
<evidence type="ECO:0000256" key="2">
    <source>
        <dbReference type="ARBA" id="ARBA00023015"/>
    </source>
</evidence>
<name>A0A255HA24_9ACTN</name>
<sequence>MLTIGQLARYARVSVRTVRHYHQIGLFAEPERDASGYRRYGPQDVVTLIRIRTLAASGVPLARISELLDAEPTELAGAVDEIDRELRVRINELRETRRRLARLRDGTDQVLPEAANRYFDRLYQIGVRGEALEIEREAWILMQAVFPEGIAEWAEWQLTALDDPDAEQLYRTMTEARHWAPDDPRIEGIVDEAVALTLRNFPPEEANSDTWRIADQVGMDLVNEHGLAGSPAWQRISHQVARRLSGAGYRVSDERM</sequence>
<proteinExistence type="predicted"/>
<dbReference type="SUPFAM" id="SSF46955">
    <property type="entry name" value="Putative DNA-binding domain"/>
    <property type="match status" value="1"/>
</dbReference>
<keyword evidence="4" id="KW-0804">Transcription</keyword>
<reference evidence="6 7" key="1">
    <citation type="submission" date="2017-07" db="EMBL/GenBank/DDBJ databases">
        <title>Draft whole genome sequences of clinical Proprionibacteriaceae strains.</title>
        <authorList>
            <person name="Bernier A.-M."/>
            <person name="Bernard K."/>
            <person name="Domingo M.-C."/>
        </authorList>
    </citation>
    <scope>NUCLEOTIDE SEQUENCE [LARGE SCALE GENOMIC DNA]</scope>
    <source>
        <strain evidence="6 7">NML 130396</strain>
    </source>
</reference>
<dbReference type="AlphaFoldDB" id="A0A255HA24"/>
<dbReference type="PROSITE" id="PS50937">
    <property type="entry name" value="HTH_MERR_2"/>
    <property type="match status" value="1"/>
</dbReference>
<dbReference type="PRINTS" id="PR00040">
    <property type="entry name" value="HTHMERR"/>
</dbReference>
<protein>
    <submittedName>
        <fullName evidence="6">MerR family transcriptional regulator</fullName>
    </submittedName>
</protein>
<dbReference type="GO" id="GO:0003700">
    <property type="term" value="F:DNA-binding transcription factor activity"/>
    <property type="evidence" value="ECO:0007669"/>
    <property type="project" value="InterPro"/>
</dbReference>